<evidence type="ECO:0000256" key="5">
    <source>
        <dbReference type="ARBA" id="ARBA00023136"/>
    </source>
</evidence>
<feature type="region of interest" description="Disordered" evidence="7">
    <location>
        <begin position="79"/>
        <end position="116"/>
    </location>
</feature>
<protein>
    <submittedName>
        <fullName evidence="9">Uncharacterized protein</fullName>
    </submittedName>
</protein>
<comment type="subcellular location">
    <subcellularLocation>
        <location evidence="1">Membrane</location>
        <topology evidence="1">Multi-pass membrane protein</topology>
    </subcellularLocation>
</comment>
<feature type="compositionally biased region" description="Gly residues" evidence="7">
    <location>
        <begin position="89"/>
        <end position="101"/>
    </location>
</feature>
<name>D7G6E5_ECTSI</name>
<evidence type="ECO:0000313" key="9">
    <source>
        <dbReference type="EMBL" id="CBJ27540.1"/>
    </source>
</evidence>
<sequence>MKFTTALVGAGALCASTDAFVPAAVPASSSTFVSKRSVVDAAAPAILASRGGDVMMSLGGGGSKKGGLPQSVSSKITNIFRGGSRKGNSNGGGVNGGGGNGKVPPLGASSSAEGDGEKKAKGLGVIWAAYMSLLASQPLLTKSLTSMTGFALGDLLAQKFIDKKEEIDLPRLLKLASFGALIHGSSGHFFYNFLDSKIPGTAALTVAKKVFIDQVLWNPIFGCMFFGYMGAVDGMGPSGISEKIKNNLWTSVKGSWTVWPVAHAINFRMIPTSQRLLYINTIQIFYNCFLSVIAQRE</sequence>
<feature type="chain" id="PRO_5003095847" evidence="8">
    <location>
        <begin position="20"/>
        <end position="297"/>
    </location>
</feature>
<dbReference type="OrthoDB" id="430207at2759"/>
<evidence type="ECO:0000256" key="2">
    <source>
        <dbReference type="ARBA" id="ARBA00006824"/>
    </source>
</evidence>
<comment type="similarity">
    <text evidence="2 6">Belongs to the peroxisomal membrane protein PXMP2/4 family.</text>
</comment>
<dbReference type="InterPro" id="IPR007248">
    <property type="entry name" value="Mpv17_PMP22"/>
</dbReference>
<dbReference type="InParanoid" id="D7G6E5"/>
<keyword evidence="8" id="KW-0732">Signal</keyword>
<keyword evidence="3" id="KW-0812">Transmembrane</keyword>
<keyword evidence="5" id="KW-0472">Membrane</keyword>
<evidence type="ECO:0000313" key="10">
    <source>
        <dbReference type="Proteomes" id="UP000002630"/>
    </source>
</evidence>
<evidence type="ECO:0000256" key="1">
    <source>
        <dbReference type="ARBA" id="ARBA00004141"/>
    </source>
</evidence>
<evidence type="ECO:0000256" key="7">
    <source>
        <dbReference type="SAM" id="MobiDB-lite"/>
    </source>
</evidence>
<dbReference type="EMBL" id="FN648960">
    <property type="protein sequence ID" value="CBJ27540.1"/>
    <property type="molecule type" value="Genomic_DNA"/>
</dbReference>
<feature type="signal peptide" evidence="8">
    <location>
        <begin position="1"/>
        <end position="19"/>
    </location>
</feature>
<keyword evidence="10" id="KW-1185">Reference proteome</keyword>
<evidence type="ECO:0000256" key="8">
    <source>
        <dbReference type="SAM" id="SignalP"/>
    </source>
</evidence>
<evidence type="ECO:0000256" key="4">
    <source>
        <dbReference type="ARBA" id="ARBA00022989"/>
    </source>
</evidence>
<dbReference type="PANTHER" id="PTHR11266">
    <property type="entry name" value="PEROXISOMAL MEMBRANE PROTEIN 2, PXMP2 MPV17"/>
    <property type="match status" value="1"/>
</dbReference>
<dbReference type="Proteomes" id="UP000002630">
    <property type="component" value="Linkage Group LG04"/>
</dbReference>
<dbReference type="Pfam" id="PF04117">
    <property type="entry name" value="Mpv17_PMP22"/>
    <property type="match status" value="1"/>
</dbReference>
<dbReference type="AlphaFoldDB" id="D7G6E5"/>
<organism evidence="9 10">
    <name type="scientific">Ectocarpus siliculosus</name>
    <name type="common">Brown alga</name>
    <name type="synonym">Conferva siliculosa</name>
    <dbReference type="NCBI Taxonomy" id="2880"/>
    <lineage>
        <taxon>Eukaryota</taxon>
        <taxon>Sar</taxon>
        <taxon>Stramenopiles</taxon>
        <taxon>Ochrophyta</taxon>
        <taxon>PX clade</taxon>
        <taxon>Phaeophyceae</taxon>
        <taxon>Ectocarpales</taxon>
        <taxon>Ectocarpaceae</taxon>
        <taxon>Ectocarpus</taxon>
    </lineage>
</organism>
<proteinExistence type="inferred from homology"/>
<reference evidence="9 10" key="1">
    <citation type="journal article" date="2010" name="Nature">
        <title>The Ectocarpus genome and the independent evolution of multicellularity in brown algae.</title>
        <authorList>
            <person name="Cock J.M."/>
            <person name="Sterck L."/>
            <person name="Rouze P."/>
            <person name="Scornet D."/>
            <person name="Allen A.E."/>
            <person name="Amoutzias G."/>
            <person name="Anthouard V."/>
            <person name="Artiguenave F."/>
            <person name="Aury J.M."/>
            <person name="Badger J.H."/>
            <person name="Beszteri B."/>
            <person name="Billiau K."/>
            <person name="Bonnet E."/>
            <person name="Bothwell J.H."/>
            <person name="Bowler C."/>
            <person name="Boyen C."/>
            <person name="Brownlee C."/>
            <person name="Carrano C.J."/>
            <person name="Charrier B."/>
            <person name="Cho G.Y."/>
            <person name="Coelho S.M."/>
            <person name="Collen J."/>
            <person name="Corre E."/>
            <person name="Da Silva C."/>
            <person name="Delage L."/>
            <person name="Delaroque N."/>
            <person name="Dittami S.M."/>
            <person name="Doulbeau S."/>
            <person name="Elias M."/>
            <person name="Farnham G."/>
            <person name="Gachon C.M."/>
            <person name="Gschloessl B."/>
            <person name="Heesch S."/>
            <person name="Jabbari K."/>
            <person name="Jubin C."/>
            <person name="Kawai H."/>
            <person name="Kimura K."/>
            <person name="Kloareg B."/>
            <person name="Kupper F.C."/>
            <person name="Lang D."/>
            <person name="Le Bail A."/>
            <person name="Leblanc C."/>
            <person name="Lerouge P."/>
            <person name="Lohr M."/>
            <person name="Lopez P.J."/>
            <person name="Martens C."/>
            <person name="Maumus F."/>
            <person name="Michel G."/>
            <person name="Miranda-Saavedra D."/>
            <person name="Morales J."/>
            <person name="Moreau H."/>
            <person name="Motomura T."/>
            <person name="Nagasato C."/>
            <person name="Napoli C.A."/>
            <person name="Nelson D.R."/>
            <person name="Nyvall-Collen P."/>
            <person name="Peters A.F."/>
            <person name="Pommier C."/>
            <person name="Potin P."/>
            <person name="Poulain J."/>
            <person name="Quesneville H."/>
            <person name="Read B."/>
            <person name="Rensing S.A."/>
            <person name="Ritter A."/>
            <person name="Rousvoal S."/>
            <person name="Samanta M."/>
            <person name="Samson G."/>
            <person name="Schroeder D.C."/>
            <person name="Segurens B."/>
            <person name="Strittmatter M."/>
            <person name="Tonon T."/>
            <person name="Tregear J.W."/>
            <person name="Valentin K."/>
            <person name="von Dassow P."/>
            <person name="Yamagishi T."/>
            <person name="Van de Peer Y."/>
            <person name="Wincker P."/>
        </authorList>
    </citation>
    <scope>NUCLEOTIDE SEQUENCE [LARGE SCALE GENOMIC DNA]</scope>
    <source>
        <strain evidence="10">Ec32 / CCAP1310/4</strain>
    </source>
</reference>
<dbReference type="STRING" id="2880.D7G6E5"/>
<dbReference type="GO" id="GO:0016020">
    <property type="term" value="C:membrane"/>
    <property type="evidence" value="ECO:0007669"/>
    <property type="project" value="UniProtKB-SubCell"/>
</dbReference>
<evidence type="ECO:0000256" key="3">
    <source>
        <dbReference type="ARBA" id="ARBA00022692"/>
    </source>
</evidence>
<keyword evidence="4" id="KW-1133">Transmembrane helix</keyword>
<gene>
    <name evidence="9" type="ORF">Esi_0073_0139</name>
</gene>
<dbReference type="eggNOG" id="KOG1944">
    <property type="taxonomic scope" value="Eukaryota"/>
</dbReference>
<evidence type="ECO:0000256" key="6">
    <source>
        <dbReference type="RuleBase" id="RU363053"/>
    </source>
</evidence>
<dbReference type="GO" id="GO:0005737">
    <property type="term" value="C:cytoplasm"/>
    <property type="evidence" value="ECO:0007669"/>
    <property type="project" value="TreeGrafter"/>
</dbReference>
<accession>D7G6E5</accession>
<dbReference type="PANTHER" id="PTHR11266:SF17">
    <property type="entry name" value="PROTEIN MPV17"/>
    <property type="match status" value="1"/>
</dbReference>
<dbReference type="EMBL" id="FN649729">
    <property type="protein sequence ID" value="CBJ27540.1"/>
    <property type="molecule type" value="Genomic_DNA"/>
</dbReference>